<keyword evidence="4" id="KW-1185">Reference proteome</keyword>
<dbReference type="Proteomes" id="UP000234878">
    <property type="component" value="Unassembled WGS sequence"/>
</dbReference>
<dbReference type="Proteomes" id="UP000234839">
    <property type="component" value="Unassembled WGS sequence"/>
</dbReference>
<organism evidence="2 5">
    <name type="scientific">Pseudomonas guariconensis</name>
    <dbReference type="NCBI Taxonomy" id="1288410"/>
    <lineage>
        <taxon>Bacteria</taxon>
        <taxon>Pseudomonadati</taxon>
        <taxon>Pseudomonadota</taxon>
        <taxon>Gammaproteobacteria</taxon>
        <taxon>Pseudomonadales</taxon>
        <taxon>Pseudomonadaceae</taxon>
        <taxon>Pseudomonas</taxon>
    </lineage>
</organism>
<dbReference type="EMBL" id="PJCP01000031">
    <property type="protein sequence ID" value="PLV20965.1"/>
    <property type="molecule type" value="Genomic_DNA"/>
</dbReference>
<proteinExistence type="predicted"/>
<evidence type="ECO:0000313" key="2">
    <source>
        <dbReference type="EMBL" id="PLV12894.1"/>
    </source>
</evidence>
<sequence length="206" mass="21461">MSSSTYKPMTTIKLSGSLAQKFGRTHRRQLDSGDTWEAFKALKATLAGFEEEIRRLDGMGLRFAVFRNRQNVGTEEFDRGGVRELRIVPVIGGSKRGGLMQTVVGIALIAAVAIFAPAGLGAIGAGGAWGVTGAVGLSMAIGGVIQMLSPQAKGLSQSAAPENMPSYAFGSAKNTTASGNPVPICIGERRWGGAIISASIYAEDKA</sequence>
<evidence type="ECO:0000256" key="1">
    <source>
        <dbReference type="SAM" id="Phobius"/>
    </source>
</evidence>
<reference evidence="4 5" key="1">
    <citation type="submission" date="2017-12" db="EMBL/GenBank/DDBJ databases">
        <title>Detection of the carbapenemase gene blaVIM-5 in members of the Pseudomonas putida group isolated from polluted Nigerian wetlands.</title>
        <authorList>
            <person name="Adelowo O."/>
            <person name="Vollmers J."/>
            <person name="Maeusezahl I."/>
            <person name="Kaster A.-K."/>
            <person name="Mueller J.A."/>
        </authorList>
    </citation>
    <scope>NUCLEOTIDE SEQUENCE [LARGE SCALE GENOMIC DNA]</scope>
    <source>
        <strain evidence="3 4">MR119</strain>
        <strain evidence="2 5">MR144</strain>
    </source>
</reference>
<feature type="transmembrane region" description="Helical" evidence="1">
    <location>
        <begin position="103"/>
        <end position="123"/>
    </location>
</feature>
<accession>A0AAX0VP65</accession>
<dbReference type="EMBL" id="PJCQ01000034">
    <property type="protein sequence ID" value="PLV12894.1"/>
    <property type="molecule type" value="Genomic_DNA"/>
</dbReference>
<gene>
    <name evidence="2" type="ORF">CXG49_25085</name>
    <name evidence="3" type="ORF">CXG53_25175</name>
</gene>
<comment type="caution">
    <text evidence="2">The sequence shown here is derived from an EMBL/GenBank/DDBJ whole genome shotgun (WGS) entry which is preliminary data.</text>
</comment>
<evidence type="ECO:0000313" key="3">
    <source>
        <dbReference type="EMBL" id="PLV20965.1"/>
    </source>
</evidence>
<evidence type="ECO:0000313" key="4">
    <source>
        <dbReference type="Proteomes" id="UP000234839"/>
    </source>
</evidence>
<dbReference type="AlphaFoldDB" id="A0AAX0VP65"/>
<keyword evidence="1" id="KW-0472">Membrane</keyword>
<name>A0AAX0VP65_9PSED</name>
<keyword evidence="1" id="KW-1133">Transmembrane helix</keyword>
<keyword evidence="1" id="KW-0812">Transmembrane</keyword>
<evidence type="ECO:0000313" key="5">
    <source>
        <dbReference type="Proteomes" id="UP000234878"/>
    </source>
</evidence>
<dbReference type="RefSeq" id="WP_102082743.1">
    <property type="nucleotide sequence ID" value="NZ_PJCP01000031.1"/>
</dbReference>
<feature type="transmembrane region" description="Helical" evidence="1">
    <location>
        <begin position="129"/>
        <end position="148"/>
    </location>
</feature>
<protein>
    <submittedName>
        <fullName evidence="2">Tail assembly protein</fullName>
    </submittedName>
</protein>